<comment type="caution">
    <text evidence="7">The sequence shown here is derived from an EMBL/GenBank/DDBJ whole genome shotgun (WGS) entry which is preliminary data.</text>
</comment>
<evidence type="ECO:0000256" key="4">
    <source>
        <dbReference type="PROSITE-ProRule" id="PRU00335"/>
    </source>
</evidence>
<evidence type="ECO:0000259" key="6">
    <source>
        <dbReference type="PROSITE" id="PS50977"/>
    </source>
</evidence>
<evidence type="ECO:0000313" key="7">
    <source>
        <dbReference type="EMBL" id="ORA66108.1"/>
    </source>
</evidence>
<feature type="domain" description="HTH tetR-type" evidence="6">
    <location>
        <begin position="25"/>
        <end position="85"/>
    </location>
</feature>
<dbReference type="RefSeq" id="WP_083032813.1">
    <property type="nucleotide sequence ID" value="NZ_AP022618.1"/>
</dbReference>
<dbReference type="PROSITE" id="PS50977">
    <property type="entry name" value="HTH_TETR_2"/>
    <property type="match status" value="1"/>
</dbReference>
<dbReference type="EMBL" id="MVHS01000054">
    <property type="protein sequence ID" value="ORA66108.1"/>
    <property type="molecule type" value="Genomic_DNA"/>
</dbReference>
<dbReference type="PROSITE" id="PS01081">
    <property type="entry name" value="HTH_TETR_1"/>
    <property type="match status" value="1"/>
</dbReference>
<evidence type="ECO:0000256" key="2">
    <source>
        <dbReference type="ARBA" id="ARBA00023125"/>
    </source>
</evidence>
<sequence length="225" mass="24058">MTQPGDSAGVGGPVRRRREKLAPDPAIRHQLVAAGAELVRENGVRGLSVAGVLERCGLGTRAFYRHFEGKDALLAAVFLDAAQAETRRLRRRMRAAPSAADAVVAWIDGRLDLAFDATVKSDLRQLSEEAQSLMISSPALVQEAFGEMLTPLVEQLQRGLDDGLFDGIDPATDAQLIQGAVWACTERQWVAGDATHSDIRAAVLRSTLRGLGVAPQTIAGVLAQN</sequence>
<dbReference type="InterPro" id="IPR023772">
    <property type="entry name" value="DNA-bd_HTH_TetR-type_CS"/>
</dbReference>
<proteinExistence type="predicted"/>
<keyword evidence="8" id="KW-1185">Reference proteome</keyword>
<dbReference type="PANTHER" id="PTHR30055:SF234">
    <property type="entry name" value="HTH-TYPE TRANSCRIPTIONAL REGULATOR BETI"/>
    <property type="match status" value="1"/>
</dbReference>
<dbReference type="InterPro" id="IPR001647">
    <property type="entry name" value="HTH_TetR"/>
</dbReference>
<evidence type="ECO:0000313" key="8">
    <source>
        <dbReference type="Proteomes" id="UP000192801"/>
    </source>
</evidence>
<dbReference type="STRING" id="444597.BST26_17645"/>
<keyword evidence="2 4" id="KW-0238">DNA-binding</keyword>
<name>A0A1X0D181_9MYCO</name>
<protein>
    <submittedName>
        <fullName evidence="7">TetR family transcriptional regulator</fullName>
    </submittedName>
</protein>
<dbReference type="GO" id="GO:0000976">
    <property type="term" value="F:transcription cis-regulatory region binding"/>
    <property type="evidence" value="ECO:0007669"/>
    <property type="project" value="TreeGrafter"/>
</dbReference>
<evidence type="ECO:0000256" key="5">
    <source>
        <dbReference type="SAM" id="MobiDB-lite"/>
    </source>
</evidence>
<feature type="DNA-binding region" description="H-T-H motif" evidence="4">
    <location>
        <begin position="48"/>
        <end position="67"/>
    </location>
</feature>
<dbReference type="GO" id="GO:0003700">
    <property type="term" value="F:DNA-binding transcription factor activity"/>
    <property type="evidence" value="ECO:0007669"/>
    <property type="project" value="TreeGrafter"/>
</dbReference>
<organism evidence="7 8">
    <name type="scientific">Mycolicibacterium insubricum</name>
    <dbReference type="NCBI Taxonomy" id="444597"/>
    <lineage>
        <taxon>Bacteria</taxon>
        <taxon>Bacillati</taxon>
        <taxon>Actinomycetota</taxon>
        <taxon>Actinomycetes</taxon>
        <taxon>Mycobacteriales</taxon>
        <taxon>Mycobacteriaceae</taxon>
        <taxon>Mycolicibacterium</taxon>
    </lineage>
</organism>
<dbReference type="SUPFAM" id="SSF46689">
    <property type="entry name" value="Homeodomain-like"/>
    <property type="match status" value="1"/>
</dbReference>
<dbReference type="SUPFAM" id="SSF48498">
    <property type="entry name" value="Tetracyclin repressor-like, C-terminal domain"/>
    <property type="match status" value="1"/>
</dbReference>
<dbReference type="PRINTS" id="PR00455">
    <property type="entry name" value="HTHTETR"/>
</dbReference>
<dbReference type="Proteomes" id="UP000192801">
    <property type="component" value="Unassembled WGS sequence"/>
</dbReference>
<dbReference type="Gene3D" id="1.10.357.10">
    <property type="entry name" value="Tetracycline Repressor, domain 2"/>
    <property type="match status" value="1"/>
</dbReference>
<dbReference type="OrthoDB" id="3469831at2"/>
<dbReference type="Pfam" id="PF00440">
    <property type="entry name" value="TetR_N"/>
    <property type="match status" value="1"/>
</dbReference>
<keyword evidence="1" id="KW-0805">Transcription regulation</keyword>
<gene>
    <name evidence="7" type="ORF">BST26_17645</name>
</gene>
<dbReference type="InterPro" id="IPR036271">
    <property type="entry name" value="Tet_transcr_reg_TetR-rel_C_sf"/>
</dbReference>
<dbReference type="InterPro" id="IPR009057">
    <property type="entry name" value="Homeodomain-like_sf"/>
</dbReference>
<dbReference type="AlphaFoldDB" id="A0A1X0D181"/>
<evidence type="ECO:0000256" key="3">
    <source>
        <dbReference type="ARBA" id="ARBA00023163"/>
    </source>
</evidence>
<evidence type="ECO:0000256" key="1">
    <source>
        <dbReference type="ARBA" id="ARBA00023015"/>
    </source>
</evidence>
<feature type="region of interest" description="Disordered" evidence="5">
    <location>
        <begin position="1"/>
        <end position="21"/>
    </location>
</feature>
<accession>A0A1X0D181</accession>
<dbReference type="InterPro" id="IPR050109">
    <property type="entry name" value="HTH-type_TetR-like_transc_reg"/>
</dbReference>
<keyword evidence="3" id="KW-0804">Transcription</keyword>
<reference evidence="7 8" key="1">
    <citation type="submission" date="2016-12" db="EMBL/GenBank/DDBJ databases">
        <title>The new phylogeny of genus Mycobacterium.</title>
        <authorList>
            <person name="Tortoli E."/>
            <person name="Trovato A."/>
            <person name="Cirillo D.M."/>
        </authorList>
    </citation>
    <scope>NUCLEOTIDE SEQUENCE [LARGE SCALE GENOMIC DNA]</scope>
    <source>
        <strain evidence="7 8">DSM 45130</strain>
    </source>
</reference>
<dbReference type="PANTHER" id="PTHR30055">
    <property type="entry name" value="HTH-TYPE TRANSCRIPTIONAL REGULATOR RUTR"/>
    <property type="match status" value="1"/>
</dbReference>